<evidence type="ECO:0000313" key="2">
    <source>
        <dbReference type="Proteomes" id="UP000247409"/>
    </source>
</evidence>
<gene>
    <name evidence="1" type="ORF">BWQ96_10166</name>
</gene>
<sequence length="71" mass="7975">MTKVDVVTVSRVPSIMERVAAKVLEEANDGCVVCCNGFEIPGWKGMEAGGVWFYDVSEQRLHTNYNMLKKH</sequence>
<name>A0A2V3IDL8_9FLOR</name>
<dbReference type="Proteomes" id="UP000247409">
    <property type="component" value="Unassembled WGS sequence"/>
</dbReference>
<keyword evidence="2" id="KW-1185">Reference proteome</keyword>
<comment type="caution">
    <text evidence="1">The sequence shown here is derived from an EMBL/GenBank/DDBJ whole genome shotgun (WGS) entry which is preliminary data.</text>
</comment>
<organism evidence="1 2">
    <name type="scientific">Gracilariopsis chorda</name>
    <dbReference type="NCBI Taxonomy" id="448386"/>
    <lineage>
        <taxon>Eukaryota</taxon>
        <taxon>Rhodophyta</taxon>
        <taxon>Florideophyceae</taxon>
        <taxon>Rhodymeniophycidae</taxon>
        <taxon>Gracilariales</taxon>
        <taxon>Gracilariaceae</taxon>
        <taxon>Gracilariopsis</taxon>
    </lineage>
</organism>
<reference evidence="1 2" key="1">
    <citation type="journal article" date="2018" name="Mol. Biol. Evol.">
        <title>Analysis of the draft genome of the red seaweed Gracilariopsis chorda provides insights into genome size evolution in Rhodophyta.</title>
        <authorList>
            <person name="Lee J."/>
            <person name="Yang E.C."/>
            <person name="Graf L."/>
            <person name="Yang J.H."/>
            <person name="Qiu H."/>
            <person name="Zel Zion U."/>
            <person name="Chan C.X."/>
            <person name="Stephens T.G."/>
            <person name="Weber A.P.M."/>
            <person name="Boo G.H."/>
            <person name="Boo S.M."/>
            <person name="Kim K.M."/>
            <person name="Shin Y."/>
            <person name="Jung M."/>
            <person name="Lee S.J."/>
            <person name="Yim H.S."/>
            <person name="Lee J.H."/>
            <person name="Bhattacharya D."/>
            <person name="Yoon H.S."/>
        </authorList>
    </citation>
    <scope>NUCLEOTIDE SEQUENCE [LARGE SCALE GENOMIC DNA]</scope>
    <source>
        <strain evidence="1 2">SKKU-2015</strain>
        <tissue evidence="1">Whole body</tissue>
    </source>
</reference>
<protein>
    <submittedName>
        <fullName evidence="1">Uncharacterized protein</fullName>
    </submittedName>
</protein>
<accession>A0A2V3IDL8</accession>
<dbReference type="OrthoDB" id="66144at2759"/>
<dbReference type="AlphaFoldDB" id="A0A2V3IDL8"/>
<evidence type="ECO:0000313" key="1">
    <source>
        <dbReference type="EMBL" id="PXF40128.1"/>
    </source>
</evidence>
<dbReference type="EMBL" id="NBIV01000356">
    <property type="protein sequence ID" value="PXF40128.1"/>
    <property type="molecule type" value="Genomic_DNA"/>
</dbReference>
<proteinExistence type="predicted"/>